<dbReference type="AlphaFoldDB" id="A0A183Q105"/>
<evidence type="ECO:0000313" key="2">
    <source>
        <dbReference type="Proteomes" id="UP000269396"/>
    </source>
</evidence>
<sequence>MKLNIKDHWKTVETAVQTFNTVLLRHTDKLNEFEKALNNRIQDLQDLPKEEETTMENNLKGIKEATYQEVLSCKKHHHE</sequence>
<protein>
    <submittedName>
        <fullName evidence="1">Uncharacterized protein</fullName>
    </submittedName>
</protein>
<organism evidence="1 2">
    <name type="scientific">Schistosoma mattheei</name>
    <dbReference type="NCBI Taxonomy" id="31246"/>
    <lineage>
        <taxon>Eukaryota</taxon>
        <taxon>Metazoa</taxon>
        <taxon>Spiralia</taxon>
        <taxon>Lophotrochozoa</taxon>
        <taxon>Platyhelminthes</taxon>
        <taxon>Trematoda</taxon>
        <taxon>Digenea</taxon>
        <taxon>Strigeidida</taxon>
        <taxon>Schistosomatoidea</taxon>
        <taxon>Schistosomatidae</taxon>
        <taxon>Schistosoma</taxon>
    </lineage>
</organism>
<keyword evidence="2" id="KW-1185">Reference proteome</keyword>
<reference evidence="1 2" key="1">
    <citation type="submission" date="2018-11" db="EMBL/GenBank/DDBJ databases">
        <authorList>
            <consortium name="Pathogen Informatics"/>
        </authorList>
    </citation>
    <scope>NUCLEOTIDE SEQUENCE [LARGE SCALE GENOMIC DNA]</scope>
    <source>
        <strain>Denwood</strain>
        <strain evidence="2">Zambia</strain>
    </source>
</reference>
<dbReference type="Proteomes" id="UP000269396">
    <property type="component" value="Unassembled WGS sequence"/>
</dbReference>
<proteinExistence type="predicted"/>
<evidence type="ECO:0000313" key="1">
    <source>
        <dbReference type="EMBL" id="VDP82054.1"/>
    </source>
</evidence>
<name>A0A183Q105_9TREM</name>
<accession>A0A183Q105</accession>
<gene>
    <name evidence="1" type="ORF">SMTD_LOCUS20291</name>
</gene>
<dbReference type="EMBL" id="UZAL01044054">
    <property type="protein sequence ID" value="VDP82054.1"/>
    <property type="molecule type" value="Genomic_DNA"/>
</dbReference>